<comment type="caution">
    <text evidence="2">The sequence shown here is derived from an EMBL/GenBank/DDBJ whole genome shotgun (WGS) entry which is preliminary data.</text>
</comment>
<name>A0A8H6JBH6_9PEZI</name>
<dbReference type="EMBL" id="WIGN01000098">
    <property type="protein sequence ID" value="KAF6809621.1"/>
    <property type="molecule type" value="Genomic_DNA"/>
</dbReference>
<reference evidence="2 3" key="1">
    <citation type="journal article" date="2020" name="Phytopathology">
        <title>Genome Sequence Resources of Colletotrichum truncatum, C. plurivorum, C. musicola, and C. sojae: Four Species Pathogenic to Soybean (Glycine max).</title>
        <authorList>
            <person name="Rogerio F."/>
            <person name="Boufleur T.R."/>
            <person name="Ciampi-Guillardi M."/>
            <person name="Sukno S.A."/>
            <person name="Thon M.R."/>
            <person name="Massola Junior N.S."/>
            <person name="Baroncelli R."/>
        </authorList>
    </citation>
    <scope>NUCLEOTIDE SEQUENCE [LARGE SCALE GENOMIC DNA]</scope>
    <source>
        <strain evidence="2 3">LFN0009</strain>
    </source>
</reference>
<gene>
    <name evidence="2" type="ORF">CSOJ01_06793</name>
</gene>
<feature type="compositionally biased region" description="Basic residues" evidence="1">
    <location>
        <begin position="40"/>
        <end position="49"/>
    </location>
</feature>
<evidence type="ECO:0000313" key="3">
    <source>
        <dbReference type="Proteomes" id="UP000652219"/>
    </source>
</evidence>
<keyword evidence="3" id="KW-1185">Reference proteome</keyword>
<protein>
    <submittedName>
        <fullName evidence="2">Uncharacterized protein</fullName>
    </submittedName>
</protein>
<sequence>MSRPQLQEPPSDAQFSSAPNSRYAPETSWKRPDRSNGKLSRPRVSRRRGGTLTRRLPFSSPTLVFLTECLSQTSQSGLEIHDTSHPSLYQDLVLAAIGSIVAYGPWRPTTVRLGERVSELNPKLPFGSSFASAVVDPVF</sequence>
<evidence type="ECO:0000313" key="2">
    <source>
        <dbReference type="EMBL" id="KAF6809621.1"/>
    </source>
</evidence>
<proteinExistence type="predicted"/>
<accession>A0A8H6JBH6</accession>
<dbReference type="AlphaFoldDB" id="A0A8H6JBH6"/>
<dbReference type="Proteomes" id="UP000652219">
    <property type="component" value="Unassembled WGS sequence"/>
</dbReference>
<feature type="region of interest" description="Disordered" evidence="1">
    <location>
        <begin position="1"/>
        <end position="55"/>
    </location>
</feature>
<organism evidence="2 3">
    <name type="scientific">Colletotrichum sojae</name>
    <dbReference type="NCBI Taxonomy" id="2175907"/>
    <lineage>
        <taxon>Eukaryota</taxon>
        <taxon>Fungi</taxon>
        <taxon>Dikarya</taxon>
        <taxon>Ascomycota</taxon>
        <taxon>Pezizomycotina</taxon>
        <taxon>Sordariomycetes</taxon>
        <taxon>Hypocreomycetidae</taxon>
        <taxon>Glomerellales</taxon>
        <taxon>Glomerellaceae</taxon>
        <taxon>Colletotrichum</taxon>
        <taxon>Colletotrichum orchidearum species complex</taxon>
    </lineage>
</organism>
<evidence type="ECO:0000256" key="1">
    <source>
        <dbReference type="SAM" id="MobiDB-lite"/>
    </source>
</evidence>